<feature type="domain" description="DUF397" evidence="2">
    <location>
        <begin position="6"/>
        <end position="57"/>
    </location>
</feature>
<evidence type="ECO:0000259" key="2">
    <source>
        <dbReference type="Pfam" id="PF04149"/>
    </source>
</evidence>
<dbReference type="Pfam" id="PF04149">
    <property type="entry name" value="DUF397"/>
    <property type="match status" value="1"/>
</dbReference>
<gene>
    <name evidence="3" type="ORF">GCM10022252_49940</name>
</gene>
<comment type="caution">
    <text evidence="3">The sequence shown here is derived from an EMBL/GenBank/DDBJ whole genome shotgun (WGS) entry which is preliminary data.</text>
</comment>
<reference evidence="4" key="1">
    <citation type="journal article" date="2019" name="Int. J. Syst. Evol. Microbiol.">
        <title>The Global Catalogue of Microorganisms (GCM) 10K type strain sequencing project: providing services to taxonomists for standard genome sequencing and annotation.</title>
        <authorList>
            <consortium name="The Broad Institute Genomics Platform"/>
            <consortium name="The Broad Institute Genome Sequencing Center for Infectious Disease"/>
            <person name="Wu L."/>
            <person name="Ma J."/>
        </authorList>
    </citation>
    <scope>NUCLEOTIDE SEQUENCE [LARGE SCALE GENOMIC DNA]</scope>
    <source>
        <strain evidence="4">JCM 17388</strain>
    </source>
</reference>
<name>A0ABP8B6D2_9ACTN</name>
<keyword evidence="4" id="KW-1185">Reference proteome</keyword>
<proteinExistence type="predicted"/>
<dbReference type="RefSeq" id="WP_344920458.1">
    <property type="nucleotide sequence ID" value="NZ_BAABAQ010000009.1"/>
</dbReference>
<accession>A0ABP8B6D2</accession>
<protein>
    <recommendedName>
        <fullName evidence="2">DUF397 domain-containing protein</fullName>
    </recommendedName>
</protein>
<dbReference type="InterPro" id="IPR007278">
    <property type="entry name" value="DUF397"/>
</dbReference>
<evidence type="ECO:0000313" key="3">
    <source>
        <dbReference type="EMBL" id="GAA4198868.1"/>
    </source>
</evidence>
<dbReference type="EMBL" id="BAABAQ010000009">
    <property type="protein sequence ID" value="GAA4198868.1"/>
    <property type="molecule type" value="Genomic_DNA"/>
</dbReference>
<dbReference type="Proteomes" id="UP001501251">
    <property type="component" value="Unassembled WGS sequence"/>
</dbReference>
<evidence type="ECO:0000256" key="1">
    <source>
        <dbReference type="SAM" id="MobiDB-lite"/>
    </source>
</evidence>
<sequence length="143" mass="15450">MIDEQGWITSSYSGSGQQCVQMRPAPSGVAVRDSKNPDGPRLLCSSDAWRSLVAEARNGSYDLPTHFLETPSHLPKPAVADLGLGAAEWLPTLNPGDIHLSIAFVDDHVAMRLLPTVETLVFTPGEWNAWLSGAKDGEFDHLA</sequence>
<organism evidence="3 4">
    <name type="scientific">Streptosporangium oxazolinicum</name>
    <dbReference type="NCBI Taxonomy" id="909287"/>
    <lineage>
        <taxon>Bacteria</taxon>
        <taxon>Bacillati</taxon>
        <taxon>Actinomycetota</taxon>
        <taxon>Actinomycetes</taxon>
        <taxon>Streptosporangiales</taxon>
        <taxon>Streptosporangiaceae</taxon>
        <taxon>Streptosporangium</taxon>
    </lineage>
</organism>
<evidence type="ECO:0000313" key="4">
    <source>
        <dbReference type="Proteomes" id="UP001501251"/>
    </source>
</evidence>
<feature type="region of interest" description="Disordered" evidence="1">
    <location>
        <begin position="13"/>
        <end position="38"/>
    </location>
</feature>